<keyword evidence="2" id="KW-0418">Kinase</keyword>
<dbReference type="EMBL" id="VUJU01007238">
    <property type="protein sequence ID" value="KAF0746372.1"/>
    <property type="molecule type" value="Genomic_DNA"/>
</dbReference>
<dbReference type="Proteomes" id="UP000478052">
    <property type="component" value="Unassembled WGS sequence"/>
</dbReference>
<accession>A0A6G0XZF4</accession>
<keyword evidence="2" id="KW-0808">Transferase</keyword>
<evidence type="ECO:0000256" key="1">
    <source>
        <dbReference type="SAM" id="Phobius"/>
    </source>
</evidence>
<keyword evidence="2" id="KW-0675">Receptor</keyword>
<keyword evidence="1" id="KW-0812">Transmembrane</keyword>
<evidence type="ECO:0000313" key="3">
    <source>
        <dbReference type="Proteomes" id="UP000478052"/>
    </source>
</evidence>
<feature type="transmembrane region" description="Helical" evidence="1">
    <location>
        <begin position="7"/>
        <end position="29"/>
    </location>
</feature>
<gene>
    <name evidence="2" type="ORF">FWK35_00032405</name>
</gene>
<keyword evidence="3" id="KW-1185">Reference proteome</keyword>
<evidence type="ECO:0000313" key="2">
    <source>
        <dbReference type="EMBL" id="KAF0746372.1"/>
    </source>
</evidence>
<dbReference type="AlphaFoldDB" id="A0A6G0XZF4"/>
<comment type="caution">
    <text evidence="2">The sequence shown here is derived from an EMBL/GenBank/DDBJ whole genome shotgun (WGS) entry which is preliminary data.</text>
</comment>
<name>A0A6G0XZF4_APHCR</name>
<keyword evidence="1" id="KW-0472">Membrane</keyword>
<proteinExistence type="predicted"/>
<reference evidence="2 3" key="1">
    <citation type="submission" date="2019-08" db="EMBL/GenBank/DDBJ databases">
        <title>Whole genome of Aphis craccivora.</title>
        <authorList>
            <person name="Voronova N.V."/>
            <person name="Shulinski R.S."/>
            <person name="Bandarenka Y.V."/>
            <person name="Zhorov D.G."/>
            <person name="Warner D."/>
        </authorList>
    </citation>
    <scope>NUCLEOTIDE SEQUENCE [LARGE SCALE GENOMIC DNA]</scope>
    <source>
        <strain evidence="2">180601</strain>
        <tissue evidence="2">Whole Body</tissue>
    </source>
</reference>
<protein>
    <submittedName>
        <fullName evidence="2">Tyrosine-protein kinase receptor Tie-2</fullName>
    </submittedName>
</protein>
<organism evidence="2 3">
    <name type="scientific">Aphis craccivora</name>
    <name type="common">Cowpea aphid</name>
    <dbReference type="NCBI Taxonomy" id="307492"/>
    <lineage>
        <taxon>Eukaryota</taxon>
        <taxon>Metazoa</taxon>
        <taxon>Ecdysozoa</taxon>
        <taxon>Arthropoda</taxon>
        <taxon>Hexapoda</taxon>
        <taxon>Insecta</taxon>
        <taxon>Pterygota</taxon>
        <taxon>Neoptera</taxon>
        <taxon>Paraneoptera</taxon>
        <taxon>Hemiptera</taxon>
        <taxon>Sternorrhyncha</taxon>
        <taxon>Aphidomorpha</taxon>
        <taxon>Aphidoidea</taxon>
        <taxon>Aphididae</taxon>
        <taxon>Aphidini</taxon>
        <taxon>Aphis</taxon>
        <taxon>Aphis</taxon>
    </lineage>
</organism>
<dbReference type="GO" id="GO:0016301">
    <property type="term" value="F:kinase activity"/>
    <property type="evidence" value="ECO:0007669"/>
    <property type="project" value="UniProtKB-KW"/>
</dbReference>
<keyword evidence="1" id="KW-1133">Transmembrane helix</keyword>
<sequence length="37" mass="4367">MIYKINSLLYVLILIYIHILNVCEGTISFHHHQNGKQ</sequence>